<name>A0A1V1P9I1_9BACT</name>
<protein>
    <recommendedName>
        <fullName evidence="3">histidine kinase</fullName>
        <ecNumber evidence="3">2.7.13.3</ecNumber>
    </recommendedName>
</protein>
<dbReference type="InterPro" id="IPR003661">
    <property type="entry name" value="HisK_dim/P_dom"/>
</dbReference>
<feature type="domain" description="Histidine kinase" evidence="12">
    <location>
        <begin position="398"/>
        <end position="564"/>
    </location>
</feature>
<dbReference type="EC" id="2.7.13.3" evidence="3"/>
<dbReference type="GO" id="GO:0005524">
    <property type="term" value="F:ATP binding"/>
    <property type="evidence" value="ECO:0007669"/>
    <property type="project" value="UniProtKB-KW"/>
</dbReference>
<evidence type="ECO:0000256" key="6">
    <source>
        <dbReference type="ARBA" id="ARBA00022741"/>
    </source>
</evidence>
<feature type="coiled-coil region" evidence="10">
    <location>
        <begin position="197"/>
        <end position="224"/>
    </location>
</feature>
<dbReference type="Gene3D" id="6.10.340.10">
    <property type="match status" value="1"/>
</dbReference>
<keyword evidence="6" id="KW-0547">Nucleotide-binding</keyword>
<keyword evidence="8" id="KW-0067">ATP-binding</keyword>
<evidence type="ECO:0000256" key="5">
    <source>
        <dbReference type="ARBA" id="ARBA00022679"/>
    </source>
</evidence>
<dbReference type="Proteomes" id="UP000189670">
    <property type="component" value="Unassembled WGS sequence"/>
</dbReference>
<keyword evidence="11" id="KW-1133">Transmembrane helix</keyword>
<dbReference type="SMART" id="SM00304">
    <property type="entry name" value="HAMP"/>
    <property type="match status" value="1"/>
</dbReference>
<keyword evidence="10" id="KW-0175">Coiled coil</keyword>
<evidence type="ECO:0000256" key="4">
    <source>
        <dbReference type="ARBA" id="ARBA00022553"/>
    </source>
</evidence>
<dbReference type="InterPro" id="IPR005467">
    <property type="entry name" value="His_kinase_dom"/>
</dbReference>
<evidence type="ECO:0000256" key="9">
    <source>
        <dbReference type="ARBA" id="ARBA00023012"/>
    </source>
</evidence>
<evidence type="ECO:0000259" key="12">
    <source>
        <dbReference type="PROSITE" id="PS50109"/>
    </source>
</evidence>
<feature type="domain" description="HAMP" evidence="13">
    <location>
        <begin position="292"/>
        <end position="344"/>
    </location>
</feature>
<gene>
    <name evidence="14" type="ORF">OMM_02396</name>
</gene>
<dbReference type="PANTHER" id="PTHR45339:SF1">
    <property type="entry name" value="HYBRID SIGNAL TRANSDUCTION HISTIDINE KINASE J"/>
    <property type="match status" value="1"/>
</dbReference>
<dbReference type="SUPFAM" id="SSF158472">
    <property type="entry name" value="HAMP domain-like"/>
    <property type="match status" value="1"/>
</dbReference>
<dbReference type="EMBL" id="ATBP01000253">
    <property type="protein sequence ID" value="ETR71562.1"/>
    <property type="molecule type" value="Genomic_DNA"/>
</dbReference>
<dbReference type="SUPFAM" id="SSF55874">
    <property type="entry name" value="ATPase domain of HSP90 chaperone/DNA topoisomerase II/histidine kinase"/>
    <property type="match status" value="1"/>
</dbReference>
<evidence type="ECO:0000256" key="2">
    <source>
        <dbReference type="ARBA" id="ARBA00004370"/>
    </source>
</evidence>
<dbReference type="Gene3D" id="3.30.565.10">
    <property type="entry name" value="Histidine kinase-like ATPase, C-terminal domain"/>
    <property type="match status" value="1"/>
</dbReference>
<dbReference type="GO" id="GO:0000155">
    <property type="term" value="F:phosphorelay sensor kinase activity"/>
    <property type="evidence" value="ECO:0007669"/>
    <property type="project" value="InterPro"/>
</dbReference>
<dbReference type="Pfam" id="PF00512">
    <property type="entry name" value="HisKA"/>
    <property type="match status" value="1"/>
</dbReference>
<dbReference type="InterPro" id="IPR036097">
    <property type="entry name" value="HisK_dim/P_sf"/>
</dbReference>
<dbReference type="Pfam" id="PF02518">
    <property type="entry name" value="HATPase_c"/>
    <property type="match status" value="1"/>
</dbReference>
<keyword evidence="7" id="KW-0418">Kinase</keyword>
<dbReference type="GO" id="GO:0016020">
    <property type="term" value="C:membrane"/>
    <property type="evidence" value="ECO:0007669"/>
    <property type="project" value="UniProtKB-SubCell"/>
</dbReference>
<keyword evidence="9" id="KW-0902">Two-component regulatory system</keyword>
<dbReference type="AlphaFoldDB" id="A0A1V1P9I1"/>
<reference evidence="15" key="1">
    <citation type="submission" date="2012-11" db="EMBL/GenBank/DDBJ databases">
        <authorList>
            <person name="Lucero-Rivera Y.E."/>
            <person name="Tovar-Ramirez D."/>
        </authorList>
    </citation>
    <scope>NUCLEOTIDE SEQUENCE [LARGE SCALE GENOMIC DNA]</scope>
    <source>
        <strain evidence="15">Araruama</strain>
    </source>
</reference>
<dbReference type="PANTHER" id="PTHR45339">
    <property type="entry name" value="HYBRID SIGNAL TRANSDUCTION HISTIDINE KINASE J"/>
    <property type="match status" value="1"/>
</dbReference>
<comment type="catalytic activity">
    <reaction evidence="1">
        <text>ATP + protein L-histidine = ADP + protein N-phospho-L-histidine.</text>
        <dbReference type="EC" id="2.7.13.3"/>
    </reaction>
</comment>
<evidence type="ECO:0000313" key="15">
    <source>
        <dbReference type="Proteomes" id="UP000189670"/>
    </source>
</evidence>
<proteinExistence type="predicted"/>
<dbReference type="SUPFAM" id="SSF47384">
    <property type="entry name" value="Homodimeric domain of signal transducing histidine kinase"/>
    <property type="match status" value="1"/>
</dbReference>
<dbReference type="InterPro" id="IPR036890">
    <property type="entry name" value="HATPase_C_sf"/>
</dbReference>
<dbReference type="FunFam" id="1.10.287.130:FF:000002">
    <property type="entry name" value="Two-component osmosensing histidine kinase"/>
    <property type="match status" value="1"/>
</dbReference>
<dbReference type="InterPro" id="IPR003660">
    <property type="entry name" value="HAMP_dom"/>
</dbReference>
<dbReference type="CDD" id="cd06225">
    <property type="entry name" value="HAMP"/>
    <property type="match status" value="1"/>
</dbReference>
<dbReference type="PROSITE" id="PS50109">
    <property type="entry name" value="HIS_KIN"/>
    <property type="match status" value="1"/>
</dbReference>
<evidence type="ECO:0000256" key="8">
    <source>
        <dbReference type="ARBA" id="ARBA00022840"/>
    </source>
</evidence>
<dbReference type="InterPro" id="IPR003594">
    <property type="entry name" value="HATPase_dom"/>
</dbReference>
<dbReference type="Pfam" id="PF00672">
    <property type="entry name" value="HAMP"/>
    <property type="match status" value="1"/>
</dbReference>
<evidence type="ECO:0000313" key="14">
    <source>
        <dbReference type="EMBL" id="ETR71562.1"/>
    </source>
</evidence>
<evidence type="ECO:0000256" key="1">
    <source>
        <dbReference type="ARBA" id="ARBA00000085"/>
    </source>
</evidence>
<comment type="caution">
    <text evidence="14">The sequence shown here is derived from an EMBL/GenBank/DDBJ whole genome shotgun (WGS) entry which is preliminary data.</text>
</comment>
<dbReference type="PROSITE" id="PS50885">
    <property type="entry name" value="HAMP"/>
    <property type="match status" value="1"/>
</dbReference>
<comment type="subcellular location">
    <subcellularLocation>
        <location evidence="2">Membrane</location>
    </subcellularLocation>
</comment>
<evidence type="ECO:0000256" key="11">
    <source>
        <dbReference type="SAM" id="Phobius"/>
    </source>
</evidence>
<evidence type="ECO:0000256" key="10">
    <source>
        <dbReference type="SAM" id="Coils"/>
    </source>
</evidence>
<accession>A0A1V1P9I1</accession>
<evidence type="ECO:0000259" key="13">
    <source>
        <dbReference type="PROSITE" id="PS50885"/>
    </source>
</evidence>
<dbReference type="SMART" id="SM00388">
    <property type="entry name" value="HisKA"/>
    <property type="match status" value="1"/>
</dbReference>
<evidence type="ECO:0000256" key="3">
    <source>
        <dbReference type="ARBA" id="ARBA00012438"/>
    </source>
</evidence>
<evidence type="ECO:0000256" key="7">
    <source>
        <dbReference type="ARBA" id="ARBA00022777"/>
    </source>
</evidence>
<keyword evidence="11" id="KW-0812">Transmembrane</keyword>
<keyword evidence="11" id="KW-0472">Membrane</keyword>
<dbReference type="Gene3D" id="1.10.287.130">
    <property type="match status" value="1"/>
</dbReference>
<sequence length="564" mass="65487">MIVSTKQRFYLIVGLLILIFCVGYAELAVFIRELTIGTEKVQKAAHIEKDIQNIKQNFWKLRFWERAVQTKSHAEAEQQFGETISNMLQQLKNFNPQPFDKEFFGKTEPVKDILTRYETAFNRLIQQKNDQRLNQTQIESSFQVLSSTILKSTELPLLKPLFNLDRFLDRYIQNKTNAEYKALRMVLTFFTRKVNASDIMNDRINAYIQKLDQLTEKHFQIEQDIRIINHQFDEISQQLMNRFNDISYTAENIGRQTIEMGIHLQDSIYRWMIISITVSALILLFIIDIMARKVIKPIRQLWEVVMKVQSGDEQARFHARSQDEIAHLGFALNHMLDTINKHRYRLEEIVDERTKALTETNQKMRLEIEQRKMAQEMANQMAFEAEVANQAKSAFLANMSHEIRTPMNAVINMTELVLDTTLEDNQREYLSIIKTSGISLLSIINDILDLSKIESGKLELENAPFDIQDVLHSIADMFREKTSQKGLELIIHMAANVPVNLIGDSLRLKQVIVNLTNNAIKFTDKGEIFIQIMVVQQTVNEIRLVFSIKDTGIGIAKENVKKTL</sequence>
<feature type="transmembrane region" description="Helical" evidence="11">
    <location>
        <begin position="268"/>
        <end position="291"/>
    </location>
</feature>
<dbReference type="CDD" id="cd00082">
    <property type="entry name" value="HisKA"/>
    <property type="match status" value="1"/>
</dbReference>
<keyword evidence="4" id="KW-0597">Phosphoprotein</keyword>
<keyword evidence="5" id="KW-0808">Transferase</keyword>
<organism evidence="14 15">
    <name type="scientific">Candidatus Magnetoglobus multicellularis str. Araruama</name>
    <dbReference type="NCBI Taxonomy" id="890399"/>
    <lineage>
        <taxon>Bacteria</taxon>
        <taxon>Pseudomonadati</taxon>
        <taxon>Thermodesulfobacteriota</taxon>
        <taxon>Desulfobacteria</taxon>
        <taxon>Desulfobacterales</taxon>
        <taxon>Desulfobacteraceae</taxon>
        <taxon>Candidatus Magnetoglobus</taxon>
    </lineage>
</organism>